<evidence type="ECO:0000256" key="16">
    <source>
        <dbReference type="ARBA" id="ARBA00023136"/>
    </source>
</evidence>
<comment type="subcellular location">
    <subcellularLocation>
        <location evidence="1">Cell membrane</location>
        <topology evidence="1">Multi-pass membrane protein</topology>
    </subcellularLocation>
</comment>
<feature type="transmembrane region" description="Helical" evidence="18">
    <location>
        <begin position="322"/>
        <end position="341"/>
    </location>
</feature>
<feature type="transmembrane region" description="Helical" evidence="18">
    <location>
        <begin position="353"/>
        <end position="372"/>
    </location>
</feature>
<accession>A0A0F7F9N2</accession>
<keyword evidence="13 18" id="KW-1133">Transmembrane helix</keyword>
<comment type="catalytic activity">
    <reaction evidence="17">
        <text>Cu(+)(in) + ATP + H2O = Cu(+)(out) + ADP + phosphate + H(+)</text>
        <dbReference type="Rhea" id="RHEA:25792"/>
        <dbReference type="ChEBI" id="CHEBI:15377"/>
        <dbReference type="ChEBI" id="CHEBI:15378"/>
        <dbReference type="ChEBI" id="CHEBI:30616"/>
        <dbReference type="ChEBI" id="CHEBI:43474"/>
        <dbReference type="ChEBI" id="CHEBI:49552"/>
        <dbReference type="ChEBI" id="CHEBI:456216"/>
        <dbReference type="EC" id="7.2.2.8"/>
    </reaction>
</comment>
<dbReference type="InterPro" id="IPR059000">
    <property type="entry name" value="ATPase_P-type_domA"/>
</dbReference>
<gene>
    <name evidence="21" type="ORF">VK70_11515</name>
</gene>
<proteinExistence type="inferred from homology"/>
<dbReference type="PANTHER" id="PTHR43520:SF8">
    <property type="entry name" value="P-TYPE CU(+) TRANSPORTER"/>
    <property type="match status" value="1"/>
</dbReference>
<dbReference type="Gene3D" id="2.70.150.10">
    <property type="entry name" value="Calcium-transporting ATPase, cytoplasmic transduction domain A"/>
    <property type="match status" value="1"/>
</dbReference>
<dbReference type="InterPro" id="IPR023214">
    <property type="entry name" value="HAD_sf"/>
</dbReference>
<dbReference type="Gene3D" id="3.40.1110.10">
    <property type="entry name" value="Calcium-transporting ATPase, cytoplasmic domain N"/>
    <property type="match status" value="1"/>
</dbReference>
<evidence type="ECO:0000256" key="15">
    <source>
        <dbReference type="ARBA" id="ARBA00023065"/>
    </source>
</evidence>
<dbReference type="SUPFAM" id="SSF56784">
    <property type="entry name" value="HAD-like"/>
    <property type="match status" value="1"/>
</dbReference>
<keyword evidence="9 18" id="KW-0547">Nucleotide-binding</keyword>
<sequence length="710" mass="76985">MNNDKIRYPDGVDHTHSHHSHHSHLINAIDNDYKHGQLAEKDAHSGHHRSTNEHSGHVHSVDKHAGHEVGQFKRRFYISLAVTVPILMLSPMIQMFIGVDWRFPFDTYLLFLLSSFVFFYGGSPFLTGAYHELRQKAPGMMTLISLSIVFAYGYSSLVVAGLTDTDFFWELVTLIDIMLLGHWLEMKSILGASQALEELVKLIPSEAHLVTTDGAIRVVAVSELLTGQTILIKPGERVPVDGLIVKGQSTVDESMLTGESIPVVKVPGNRVIGGSVNQEGALTVTVEKTGEEGYLSQVVSLIREAQESKSKTQNLSDRAAKWLFYIALIAGIATLFIWLSLGYSFDFSIQRMVAVMIIACPHALGLAVPLVVSASTSISARKGLLIRNRTAFEEARNMNAIVFDKTGTLTQGEFGITDIITQPGYEETKILMLVGALESQSEHPISKGIVAAIKKKGIQPSSPDSFEALVGQGLKGQVDDHEVMVVSPGYMQQKGMIYPLDQYRRLSSEGKTVVFVLIDGVLAGIIALADQVRDSAKQAIDRLKELGVRVTMLTGDNKQVAERVGKILELDEVYAEVLPHEKANKIAEIKSGGLHVAMTGDGVNDAPALAKADLGIAVGAGTDVAIETADIILVRSDPSDVVSIIELSRKTYRKMVQNLWWATGYNIVAIPLAAGALYGAGILLSPAVGAVLMSLSTIIVAINAKLLKVN</sequence>
<organism evidence="21 22">
    <name type="scientific">Paenibacillus durus ATCC 35681</name>
    <dbReference type="NCBI Taxonomy" id="1333534"/>
    <lineage>
        <taxon>Bacteria</taxon>
        <taxon>Bacillati</taxon>
        <taxon>Bacillota</taxon>
        <taxon>Bacilli</taxon>
        <taxon>Bacillales</taxon>
        <taxon>Paenibacillaceae</taxon>
        <taxon>Paenibacillus</taxon>
    </lineage>
</organism>
<dbReference type="NCBIfam" id="TIGR01511">
    <property type="entry name" value="ATPase-IB1_Cu"/>
    <property type="match status" value="1"/>
</dbReference>
<dbReference type="InterPro" id="IPR044492">
    <property type="entry name" value="P_typ_ATPase_HD_dom"/>
</dbReference>
<keyword evidence="7 18" id="KW-0812">Transmembrane</keyword>
<dbReference type="NCBIfam" id="TIGR01494">
    <property type="entry name" value="ATPase_P-type"/>
    <property type="match status" value="1"/>
</dbReference>
<dbReference type="HOGENOM" id="CLU_001771_11_2_9"/>
<evidence type="ECO:0000256" key="14">
    <source>
        <dbReference type="ARBA" id="ARBA00023008"/>
    </source>
</evidence>
<evidence type="ECO:0000313" key="21">
    <source>
        <dbReference type="EMBL" id="AKG35114.1"/>
    </source>
</evidence>
<dbReference type="GO" id="GO:0140581">
    <property type="term" value="F:P-type monovalent copper transporter activity"/>
    <property type="evidence" value="ECO:0007669"/>
    <property type="project" value="UniProtKB-EC"/>
</dbReference>
<comment type="similarity">
    <text evidence="2 18">Belongs to the cation transport ATPase (P-type) (TC 3.A.3) family. Type IB subfamily.</text>
</comment>
<dbReference type="PROSITE" id="PS00154">
    <property type="entry name" value="ATPASE_E1_E2"/>
    <property type="match status" value="1"/>
</dbReference>
<dbReference type="SUPFAM" id="SSF81665">
    <property type="entry name" value="Calcium ATPase, transmembrane domain M"/>
    <property type="match status" value="1"/>
</dbReference>
<dbReference type="InterPro" id="IPR001757">
    <property type="entry name" value="P_typ_ATPase"/>
</dbReference>
<evidence type="ECO:0000256" key="13">
    <source>
        <dbReference type="ARBA" id="ARBA00022989"/>
    </source>
</evidence>
<keyword evidence="4" id="KW-0813">Transport</keyword>
<dbReference type="SFLD" id="SFLDG00002">
    <property type="entry name" value="C1.7:_P-type_atpase_like"/>
    <property type="match status" value="1"/>
</dbReference>
<feature type="transmembrane region" description="Helical" evidence="18">
    <location>
        <begin position="659"/>
        <end position="681"/>
    </location>
</feature>
<feature type="region of interest" description="Disordered" evidence="19">
    <location>
        <begin position="40"/>
        <end position="61"/>
    </location>
</feature>
<dbReference type="SFLD" id="SFLDS00003">
    <property type="entry name" value="Haloacid_Dehalogenase"/>
    <property type="match status" value="1"/>
</dbReference>
<dbReference type="FunFam" id="2.70.150.10:FF:000020">
    <property type="entry name" value="Copper-exporting P-type ATPase A"/>
    <property type="match status" value="1"/>
</dbReference>
<evidence type="ECO:0000256" key="8">
    <source>
        <dbReference type="ARBA" id="ARBA00022723"/>
    </source>
</evidence>
<feature type="transmembrane region" description="Helical" evidence="18">
    <location>
        <begin position="687"/>
        <end position="707"/>
    </location>
</feature>
<feature type="transmembrane region" description="Helical" evidence="18">
    <location>
        <begin position="109"/>
        <end position="130"/>
    </location>
</feature>
<dbReference type="InterPro" id="IPR027256">
    <property type="entry name" value="P-typ_ATPase_IB"/>
</dbReference>
<dbReference type="SFLD" id="SFLDF00027">
    <property type="entry name" value="p-type_atpase"/>
    <property type="match status" value="1"/>
</dbReference>
<evidence type="ECO:0000256" key="6">
    <source>
        <dbReference type="ARBA" id="ARBA00022553"/>
    </source>
</evidence>
<evidence type="ECO:0000256" key="3">
    <source>
        <dbReference type="ARBA" id="ARBA00012517"/>
    </source>
</evidence>
<dbReference type="GO" id="GO:0005524">
    <property type="term" value="F:ATP binding"/>
    <property type="evidence" value="ECO:0007669"/>
    <property type="project" value="UniProtKB-UniRule"/>
</dbReference>
<dbReference type="GO" id="GO:0043682">
    <property type="term" value="F:P-type divalent copper transporter activity"/>
    <property type="evidence" value="ECO:0007669"/>
    <property type="project" value="TreeGrafter"/>
</dbReference>
<evidence type="ECO:0000256" key="17">
    <source>
        <dbReference type="ARBA" id="ARBA00049289"/>
    </source>
</evidence>
<keyword evidence="15" id="KW-0406">Ion transport</keyword>
<dbReference type="GO" id="GO:0055070">
    <property type="term" value="P:copper ion homeostasis"/>
    <property type="evidence" value="ECO:0007669"/>
    <property type="project" value="TreeGrafter"/>
</dbReference>
<reference evidence="21 22" key="1">
    <citation type="submission" date="2015-03" db="EMBL/GenBank/DDBJ databases">
        <authorList>
            <person name="Abdul Halim M."/>
        </authorList>
    </citation>
    <scope>NUCLEOTIDE SEQUENCE [LARGE SCALE GENOMIC DNA]</scope>
    <source>
        <strain evidence="21 22">ATCC 35681</strain>
    </source>
</reference>
<evidence type="ECO:0000256" key="11">
    <source>
        <dbReference type="ARBA" id="ARBA00022840"/>
    </source>
</evidence>
<keyword evidence="14" id="KW-0186">Copper</keyword>
<dbReference type="EMBL" id="CP011114">
    <property type="protein sequence ID" value="AKG35114.1"/>
    <property type="molecule type" value="Genomic_DNA"/>
</dbReference>
<keyword evidence="6" id="KW-0597">Phosphoprotein</keyword>
<dbReference type="InterPro" id="IPR023298">
    <property type="entry name" value="ATPase_P-typ_TM_dom_sf"/>
</dbReference>
<dbReference type="NCBIfam" id="TIGR01525">
    <property type="entry name" value="ATPase-IB_hvy"/>
    <property type="match status" value="1"/>
</dbReference>
<dbReference type="GO" id="GO:0016887">
    <property type="term" value="F:ATP hydrolysis activity"/>
    <property type="evidence" value="ECO:0007669"/>
    <property type="project" value="InterPro"/>
</dbReference>
<evidence type="ECO:0000256" key="4">
    <source>
        <dbReference type="ARBA" id="ARBA00022448"/>
    </source>
</evidence>
<feature type="transmembrane region" description="Helical" evidence="18">
    <location>
        <begin position="167"/>
        <end position="184"/>
    </location>
</feature>
<feature type="transmembrane region" description="Helical" evidence="18">
    <location>
        <begin position="142"/>
        <end position="161"/>
    </location>
</feature>
<dbReference type="Pfam" id="PF00702">
    <property type="entry name" value="Hydrolase"/>
    <property type="match status" value="1"/>
</dbReference>
<evidence type="ECO:0000313" key="22">
    <source>
        <dbReference type="Proteomes" id="UP000034189"/>
    </source>
</evidence>
<evidence type="ECO:0000256" key="18">
    <source>
        <dbReference type="RuleBase" id="RU362081"/>
    </source>
</evidence>
<feature type="domain" description="P-type ATPase A" evidence="20">
    <location>
        <begin position="202"/>
        <end position="302"/>
    </location>
</feature>
<keyword evidence="10" id="KW-0187">Copper transport</keyword>
<evidence type="ECO:0000256" key="1">
    <source>
        <dbReference type="ARBA" id="ARBA00004651"/>
    </source>
</evidence>
<name>A0A0F7F9N2_PAEDU</name>
<evidence type="ECO:0000256" key="12">
    <source>
        <dbReference type="ARBA" id="ARBA00022967"/>
    </source>
</evidence>
<dbReference type="PRINTS" id="PR00119">
    <property type="entry name" value="CATATPASE"/>
</dbReference>
<dbReference type="Proteomes" id="UP000034189">
    <property type="component" value="Chromosome"/>
</dbReference>
<dbReference type="GO" id="GO:0005886">
    <property type="term" value="C:plasma membrane"/>
    <property type="evidence" value="ECO:0007669"/>
    <property type="project" value="UniProtKB-SubCell"/>
</dbReference>
<dbReference type="PANTHER" id="PTHR43520">
    <property type="entry name" value="ATP7, ISOFORM B"/>
    <property type="match status" value="1"/>
</dbReference>
<feature type="transmembrane region" description="Helical" evidence="18">
    <location>
        <begin position="76"/>
        <end position="97"/>
    </location>
</feature>
<dbReference type="NCBIfam" id="TIGR01512">
    <property type="entry name" value="ATPase-IB2_Cd"/>
    <property type="match status" value="1"/>
</dbReference>
<evidence type="ECO:0000256" key="5">
    <source>
        <dbReference type="ARBA" id="ARBA00022475"/>
    </source>
</evidence>
<keyword evidence="8 18" id="KW-0479">Metal-binding</keyword>
<keyword evidence="12" id="KW-1278">Translocase</keyword>
<evidence type="ECO:0000256" key="7">
    <source>
        <dbReference type="ARBA" id="ARBA00022692"/>
    </source>
</evidence>
<dbReference type="PRINTS" id="PR00943">
    <property type="entry name" value="CUATPASE"/>
</dbReference>
<dbReference type="InterPro" id="IPR023299">
    <property type="entry name" value="ATPase_P-typ_cyto_dom_N"/>
</dbReference>
<dbReference type="InterPro" id="IPR036412">
    <property type="entry name" value="HAD-like_sf"/>
</dbReference>
<dbReference type="InterPro" id="IPR018303">
    <property type="entry name" value="ATPase_P-typ_P_site"/>
</dbReference>
<dbReference type="InterPro" id="IPR008250">
    <property type="entry name" value="ATPase_P-typ_transduc_dom_A_sf"/>
</dbReference>
<dbReference type="Pfam" id="PF00122">
    <property type="entry name" value="E1-E2_ATPase"/>
    <property type="match status" value="1"/>
</dbReference>
<dbReference type="AlphaFoldDB" id="A0A0F7F9N2"/>
<dbReference type="EC" id="7.2.2.8" evidence="3"/>
<evidence type="ECO:0000256" key="19">
    <source>
        <dbReference type="SAM" id="MobiDB-lite"/>
    </source>
</evidence>
<protein>
    <recommendedName>
        <fullName evidence="3">P-type Cu(+) transporter</fullName>
        <ecNumber evidence="3">7.2.2.8</ecNumber>
    </recommendedName>
</protein>
<reference evidence="21 22" key="2">
    <citation type="journal article" date="2016" name="Genome Announc.">
        <title>Genome Sequence of a Gram-Positive Diazotroph, Paenibacillus durus Type Strain ATCC 35681.</title>
        <authorList>
            <person name="Halim M.A."/>
            <person name="Rahman A.Y."/>
            <person name="Sim K.S."/>
            <person name="Yam H.C."/>
            <person name="Rahim A.A."/>
            <person name="Ghazali A.H."/>
            <person name="Najimudin N."/>
        </authorList>
    </citation>
    <scope>NUCLEOTIDE SEQUENCE [LARGE SCALE GENOMIC DNA]</scope>
    <source>
        <strain evidence="21 22">ATCC 35681</strain>
    </source>
</reference>
<dbReference type="RefSeq" id="WP_046723303.1">
    <property type="nucleotide sequence ID" value="NZ_ASQQ01000779.1"/>
</dbReference>
<evidence type="ECO:0000256" key="10">
    <source>
        <dbReference type="ARBA" id="ARBA00022796"/>
    </source>
</evidence>
<dbReference type="OrthoDB" id="9813266at2"/>
<dbReference type="Gene3D" id="3.40.50.1000">
    <property type="entry name" value="HAD superfamily/HAD-like"/>
    <property type="match status" value="1"/>
</dbReference>
<dbReference type="GO" id="GO:0005507">
    <property type="term" value="F:copper ion binding"/>
    <property type="evidence" value="ECO:0007669"/>
    <property type="project" value="TreeGrafter"/>
</dbReference>
<evidence type="ECO:0000256" key="2">
    <source>
        <dbReference type="ARBA" id="ARBA00006024"/>
    </source>
</evidence>
<keyword evidence="5 18" id="KW-1003">Cell membrane</keyword>
<dbReference type="PATRIC" id="fig|1333534.5.peg.2545"/>
<dbReference type="SUPFAM" id="SSF81653">
    <property type="entry name" value="Calcium ATPase, transduction domain A"/>
    <property type="match status" value="1"/>
</dbReference>
<keyword evidence="16 18" id="KW-0472">Membrane</keyword>
<evidence type="ECO:0000256" key="9">
    <source>
        <dbReference type="ARBA" id="ARBA00022741"/>
    </source>
</evidence>
<keyword evidence="11 18" id="KW-0067">ATP-binding</keyword>
<evidence type="ECO:0000259" key="20">
    <source>
        <dbReference type="Pfam" id="PF00122"/>
    </source>
</evidence>